<comment type="caution">
    <text evidence="3">The sequence shown here is derived from an EMBL/GenBank/DDBJ whole genome shotgun (WGS) entry which is preliminary data.</text>
</comment>
<dbReference type="Pfam" id="PF13487">
    <property type="entry name" value="HD_5"/>
    <property type="match status" value="1"/>
</dbReference>
<keyword evidence="3" id="KW-0378">Hydrolase</keyword>
<dbReference type="PANTHER" id="PTHR43155:SF2">
    <property type="entry name" value="CYCLIC DI-GMP PHOSPHODIESTERASE PA4108"/>
    <property type="match status" value="1"/>
</dbReference>
<feature type="domain" description="HD" evidence="1">
    <location>
        <begin position="28"/>
        <end position="153"/>
    </location>
</feature>
<accession>I8RD28</accession>
<sequence length="193" mass="21926">MPNNATILPKSEAIACLFQLIVNYNLSTAKHSCRVKKLAVGFAVRLGLSFQIIQLMSAAALLHDIGKIIIPKKILNKPEKLTKHEFEIIKQHPENGYHLLKKIDPLHKLENLAEAILFHHERYDGTGYPRGKAGDEIPLVARILSIADVYEAITSNRVYHKAMTQKEAKKIIDEGKDKHFDPYLVDVFLRIRN</sequence>
<dbReference type="EMBL" id="AKVJ01000031">
    <property type="protein sequence ID" value="EIW17098.1"/>
    <property type="molecule type" value="Genomic_DNA"/>
</dbReference>
<evidence type="ECO:0000259" key="1">
    <source>
        <dbReference type="PROSITE" id="PS51831"/>
    </source>
</evidence>
<dbReference type="SUPFAM" id="SSF109604">
    <property type="entry name" value="HD-domain/PDEase-like"/>
    <property type="match status" value="1"/>
</dbReference>
<organism evidence="3 4">
    <name type="scientific">Pelosinus fermentans B4</name>
    <dbReference type="NCBI Taxonomy" id="1149862"/>
    <lineage>
        <taxon>Bacteria</taxon>
        <taxon>Bacillati</taxon>
        <taxon>Bacillota</taxon>
        <taxon>Negativicutes</taxon>
        <taxon>Selenomonadales</taxon>
        <taxon>Sporomusaceae</taxon>
        <taxon>Pelosinus</taxon>
    </lineage>
</organism>
<keyword evidence="4" id="KW-1185">Reference proteome</keyword>
<gene>
    <name evidence="3" type="ORF">FB4_4454</name>
</gene>
<name>I8RD28_9FIRM</name>
<dbReference type="RefSeq" id="WP_007936344.1">
    <property type="nucleotide sequence ID" value="NZ_AKVJ01000031.1"/>
</dbReference>
<dbReference type="OrthoDB" id="9804747at2"/>
<dbReference type="InterPro" id="IPR003607">
    <property type="entry name" value="HD/PDEase_dom"/>
</dbReference>
<dbReference type="PANTHER" id="PTHR43155">
    <property type="entry name" value="CYCLIC DI-GMP PHOSPHODIESTERASE PA4108-RELATED"/>
    <property type="match status" value="1"/>
</dbReference>
<feature type="domain" description="HD-GYP" evidence="2">
    <location>
        <begin position="6"/>
        <end position="193"/>
    </location>
</feature>
<dbReference type="InterPro" id="IPR006674">
    <property type="entry name" value="HD_domain"/>
</dbReference>
<dbReference type="PROSITE" id="PS51832">
    <property type="entry name" value="HD_GYP"/>
    <property type="match status" value="1"/>
</dbReference>
<evidence type="ECO:0000313" key="3">
    <source>
        <dbReference type="EMBL" id="EIW17098.1"/>
    </source>
</evidence>
<evidence type="ECO:0000313" key="4">
    <source>
        <dbReference type="Proteomes" id="UP000004324"/>
    </source>
</evidence>
<dbReference type="AlphaFoldDB" id="I8RD28"/>
<protein>
    <submittedName>
        <fullName evidence="3">Metal-dependent phosphohydrolase HD sub domain-containing protein</fullName>
    </submittedName>
</protein>
<dbReference type="InterPro" id="IPR037522">
    <property type="entry name" value="HD_GYP_dom"/>
</dbReference>
<dbReference type="SMART" id="SM00471">
    <property type="entry name" value="HDc"/>
    <property type="match status" value="1"/>
</dbReference>
<dbReference type="Proteomes" id="UP000004324">
    <property type="component" value="Unassembled WGS sequence"/>
</dbReference>
<dbReference type="PROSITE" id="PS51831">
    <property type="entry name" value="HD"/>
    <property type="match status" value="1"/>
</dbReference>
<dbReference type="Gene3D" id="1.10.3210.10">
    <property type="entry name" value="Hypothetical protein af1432"/>
    <property type="match status" value="1"/>
</dbReference>
<dbReference type="CDD" id="cd00077">
    <property type="entry name" value="HDc"/>
    <property type="match status" value="1"/>
</dbReference>
<reference evidence="3 4" key="1">
    <citation type="journal article" date="2012" name="J. Bacteriol.">
        <title>Draft Genome Sequences for Two Metal-Reducing Pelosinus fermentans Strains Isolated from a Cr(VI)-Contaminated Site and for Type Strain R7.</title>
        <authorList>
            <person name="Brown S.D."/>
            <person name="Podar M."/>
            <person name="Klingeman D.M."/>
            <person name="Johnson C.M."/>
            <person name="Yang Z.K."/>
            <person name="Utturkar S.M."/>
            <person name="Land M.L."/>
            <person name="Mosher J.J."/>
            <person name="Hurt R.A.Jr."/>
            <person name="Phelps T.J."/>
            <person name="Palumbo A.V."/>
            <person name="Arkin A.P."/>
            <person name="Hazen T.C."/>
            <person name="Elias D.A."/>
        </authorList>
    </citation>
    <scope>NUCLEOTIDE SEQUENCE [LARGE SCALE GENOMIC DNA]</scope>
    <source>
        <strain evidence="3 4">B4</strain>
    </source>
</reference>
<dbReference type="GO" id="GO:0016787">
    <property type="term" value="F:hydrolase activity"/>
    <property type="evidence" value="ECO:0007669"/>
    <property type="project" value="UniProtKB-KW"/>
</dbReference>
<dbReference type="PATRIC" id="fig|1149862.3.peg.3421"/>
<proteinExistence type="predicted"/>
<evidence type="ECO:0000259" key="2">
    <source>
        <dbReference type="PROSITE" id="PS51832"/>
    </source>
</evidence>